<dbReference type="InterPro" id="IPR023395">
    <property type="entry name" value="MCP_dom_sf"/>
</dbReference>
<keyword evidence="12" id="KW-1185">Reference proteome</keyword>
<evidence type="ECO:0000256" key="2">
    <source>
        <dbReference type="ARBA" id="ARBA00006375"/>
    </source>
</evidence>
<evidence type="ECO:0000256" key="7">
    <source>
        <dbReference type="ARBA" id="ARBA00023136"/>
    </source>
</evidence>
<dbReference type="STRING" id="62062.ENSHHUP00000006925"/>
<dbReference type="AlphaFoldDB" id="A0A4W5K8S8"/>
<dbReference type="GO" id="GO:0043490">
    <property type="term" value="P:malate-aspartate shuttle"/>
    <property type="evidence" value="ECO:0007669"/>
    <property type="project" value="TreeGrafter"/>
</dbReference>
<reference evidence="12" key="1">
    <citation type="submission" date="2018-06" db="EMBL/GenBank/DDBJ databases">
        <title>Genome assembly of Danube salmon.</title>
        <authorList>
            <person name="Macqueen D.J."/>
            <person name="Gundappa M.K."/>
        </authorList>
    </citation>
    <scope>NUCLEOTIDE SEQUENCE [LARGE SCALE GENOMIC DNA]</scope>
</reference>
<dbReference type="SUPFAM" id="SSF103506">
    <property type="entry name" value="Mitochondrial carrier"/>
    <property type="match status" value="1"/>
</dbReference>
<dbReference type="GO" id="GO:0015183">
    <property type="term" value="F:L-aspartate transmembrane transporter activity"/>
    <property type="evidence" value="ECO:0007669"/>
    <property type="project" value="TreeGrafter"/>
</dbReference>
<accession>A0A4W5K8S8</accession>
<dbReference type="GO" id="GO:0005743">
    <property type="term" value="C:mitochondrial inner membrane"/>
    <property type="evidence" value="ECO:0007669"/>
    <property type="project" value="UniProtKB-SubCell"/>
</dbReference>
<keyword evidence="3 8" id="KW-0812">Transmembrane</keyword>
<evidence type="ECO:0000256" key="3">
    <source>
        <dbReference type="ARBA" id="ARBA00022692"/>
    </source>
</evidence>
<dbReference type="GO" id="GO:0005313">
    <property type="term" value="F:L-glutamate transmembrane transporter activity"/>
    <property type="evidence" value="ECO:0007669"/>
    <property type="project" value="TreeGrafter"/>
</dbReference>
<dbReference type="PROSITE" id="PS50920">
    <property type="entry name" value="SOLCAR"/>
    <property type="match status" value="1"/>
</dbReference>
<evidence type="ECO:0000256" key="10">
    <source>
        <dbReference type="SAM" id="Phobius"/>
    </source>
</evidence>
<dbReference type="GeneTree" id="ENSGT00940000159344"/>
<comment type="similarity">
    <text evidence="2 9">Belongs to the mitochondrial carrier (TC 2.A.29) family.</text>
</comment>
<evidence type="ECO:0000256" key="1">
    <source>
        <dbReference type="ARBA" id="ARBA00004448"/>
    </source>
</evidence>
<sequence length="201" mass="21780">FLSLPPFNSLPCLSSSFFTPSFSLFLTVFPFALSLSLSPSLLVSLFLYLDSSLFLCPSPLSIPPLFPHPSVSSVSLHHPQGAKACFLRDIPFSAIYFPCYAHVKAYMSDEDGRIGPGKLLFSGAIAGMPAASLVTPADVIKTRLQVAARAGQTTYTGLADCFWKILKEEGPRAFWKGAGGIATFLFISDDDDNDNDNDDDR</sequence>
<organism evidence="11 12">
    <name type="scientific">Hucho hucho</name>
    <name type="common">huchen</name>
    <dbReference type="NCBI Taxonomy" id="62062"/>
    <lineage>
        <taxon>Eukaryota</taxon>
        <taxon>Metazoa</taxon>
        <taxon>Chordata</taxon>
        <taxon>Craniata</taxon>
        <taxon>Vertebrata</taxon>
        <taxon>Euteleostomi</taxon>
        <taxon>Actinopterygii</taxon>
        <taxon>Neopterygii</taxon>
        <taxon>Teleostei</taxon>
        <taxon>Protacanthopterygii</taxon>
        <taxon>Salmoniformes</taxon>
        <taxon>Salmonidae</taxon>
        <taxon>Salmoninae</taxon>
        <taxon>Hucho</taxon>
    </lineage>
</organism>
<feature type="repeat" description="Solcar" evidence="8">
    <location>
        <begin position="114"/>
        <end position="201"/>
    </location>
</feature>
<proteinExistence type="inferred from homology"/>
<evidence type="ECO:0000256" key="8">
    <source>
        <dbReference type="PROSITE-ProRule" id="PRU00282"/>
    </source>
</evidence>
<keyword evidence="9" id="KW-0813">Transport</keyword>
<evidence type="ECO:0000256" key="5">
    <source>
        <dbReference type="ARBA" id="ARBA00022989"/>
    </source>
</evidence>
<feature type="transmembrane region" description="Helical" evidence="10">
    <location>
        <begin position="24"/>
        <end position="49"/>
    </location>
</feature>
<reference evidence="11" key="2">
    <citation type="submission" date="2025-08" db="UniProtKB">
        <authorList>
            <consortium name="Ensembl"/>
        </authorList>
    </citation>
    <scope>IDENTIFICATION</scope>
</reference>
<evidence type="ECO:0000256" key="4">
    <source>
        <dbReference type="ARBA" id="ARBA00022792"/>
    </source>
</evidence>
<protein>
    <submittedName>
        <fullName evidence="11">Uncharacterized protein</fullName>
    </submittedName>
</protein>
<evidence type="ECO:0000256" key="9">
    <source>
        <dbReference type="RuleBase" id="RU000488"/>
    </source>
</evidence>
<comment type="subcellular location">
    <subcellularLocation>
        <location evidence="1">Mitochondrion inner membrane</location>
        <topology evidence="1">Multi-pass membrane protein</topology>
    </subcellularLocation>
</comment>
<dbReference type="Ensembl" id="ENSHHUT00000007134.1">
    <property type="protein sequence ID" value="ENSHHUP00000006925.1"/>
    <property type="gene ID" value="ENSHHUG00000004280.1"/>
</dbReference>
<dbReference type="InterPro" id="IPR018108">
    <property type="entry name" value="MCP_transmembrane"/>
</dbReference>
<name>A0A4W5K8S8_9TELE</name>
<evidence type="ECO:0000313" key="12">
    <source>
        <dbReference type="Proteomes" id="UP000314982"/>
    </source>
</evidence>
<keyword evidence="5 10" id="KW-1133">Transmembrane helix</keyword>
<evidence type="ECO:0000256" key="6">
    <source>
        <dbReference type="ARBA" id="ARBA00023128"/>
    </source>
</evidence>
<keyword evidence="7 8" id="KW-0472">Membrane</keyword>
<dbReference type="PANTHER" id="PTHR45678:SF12">
    <property type="entry name" value="ELECTROGENIC ASPARTATE_GLUTAMATE ANTIPORTER SLC25A13, MITOCHONDRIAL"/>
    <property type="match status" value="1"/>
</dbReference>
<dbReference type="PANTHER" id="PTHR45678">
    <property type="entry name" value="MITOCHONDRIAL 2-OXODICARBOXYLATE CARRIER 1-RELATED"/>
    <property type="match status" value="1"/>
</dbReference>
<reference evidence="11" key="3">
    <citation type="submission" date="2025-09" db="UniProtKB">
        <authorList>
            <consortium name="Ensembl"/>
        </authorList>
    </citation>
    <scope>IDENTIFICATION</scope>
</reference>
<dbReference type="Gene3D" id="1.50.40.10">
    <property type="entry name" value="Mitochondrial carrier domain"/>
    <property type="match status" value="1"/>
</dbReference>
<dbReference type="Pfam" id="PF00153">
    <property type="entry name" value="Mito_carr"/>
    <property type="match status" value="1"/>
</dbReference>
<evidence type="ECO:0000313" key="11">
    <source>
        <dbReference type="Ensembl" id="ENSHHUP00000006925.1"/>
    </source>
</evidence>
<dbReference type="Proteomes" id="UP000314982">
    <property type="component" value="Unassembled WGS sequence"/>
</dbReference>
<dbReference type="InterPro" id="IPR051028">
    <property type="entry name" value="Mito_Solute_Carrier"/>
</dbReference>
<keyword evidence="4" id="KW-0999">Mitochondrion inner membrane</keyword>
<keyword evidence="6" id="KW-0496">Mitochondrion</keyword>